<dbReference type="PROSITE" id="PS00375">
    <property type="entry name" value="UDPGT"/>
    <property type="match status" value="2"/>
</dbReference>
<dbReference type="Proteomes" id="UP001295469">
    <property type="component" value="Chromosome A05"/>
</dbReference>
<dbReference type="InterPro" id="IPR035595">
    <property type="entry name" value="UDP_glycos_trans_CS"/>
</dbReference>
<evidence type="ECO:0000313" key="6">
    <source>
        <dbReference type="EMBL" id="CAF2094123.1"/>
    </source>
</evidence>
<dbReference type="InterPro" id="IPR002213">
    <property type="entry name" value="UDP_glucos_trans"/>
</dbReference>
<dbReference type="CDD" id="cd03784">
    <property type="entry name" value="GT1_Gtf-like"/>
    <property type="match status" value="2"/>
</dbReference>
<dbReference type="PANTHER" id="PTHR48045:SF26">
    <property type="entry name" value="UDP-GLYCOSYLTRANSFERASE 74E2-LIKE"/>
    <property type="match status" value="1"/>
</dbReference>
<evidence type="ECO:0000256" key="3">
    <source>
        <dbReference type="ARBA" id="ARBA00022679"/>
    </source>
</evidence>
<dbReference type="AlphaFoldDB" id="A0A816SXR7"/>
<dbReference type="EC" id="2.4.1.-" evidence="5"/>
<dbReference type="PANTHER" id="PTHR48045">
    <property type="entry name" value="UDP-GLYCOSYLTRANSFERASE 72B1"/>
    <property type="match status" value="1"/>
</dbReference>
<dbReference type="Pfam" id="PF00201">
    <property type="entry name" value="UDPGT"/>
    <property type="match status" value="2"/>
</dbReference>
<evidence type="ECO:0000256" key="4">
    <source>
        <dbReference type="RuleBase" id="RU003718"/>
    </source>
</evidence>
<accession>A0A816SXR7</accession>
<evidence type="ECO:0000256" key="1">
    <source>
        <dbReference type="ARBA" id="ARBA00009995"/>
    </source>
</evidence>
<organism evidence="6">
    <name type="scientific">Brassica napus</name>
    <name type="common">Rape</name>
    <dbReference type="NCBI Taxonomy" id="3708"/>
    <lineage>
        <taxon>Eukaryota</taxon>
        <taxon>Viridiplantae</taxon>
        <taxon>Streptophyta</taxon>
        <taxon>Embryophyta</taxon>
        <taxon>Tracheophyta</taxon>
        <taxon>Spermatophyta</taxon>
        <taxon>Magnoliopsida</taxon>
        <taxon>eudicotyledons</taxon>
        <taxon>Gunneridae</taxon>
        <taxon>Pentapetalae</taxon>
        <taxon>rosids</taxon>
        <taxon>malvids</taxon>
        <taxon>Brassicales</taxon>
        <taxon>Brassicaceae</taxon>
        <taxon>Brassiceae</taxon>
        <taxon>Brassica</taxon>
    </lineage>
</organism>
<dbReference type="FunFam" id="3.40.50.2000:FF:000019">
    <property type="entry name" value="Glycosyltransferase"/>
    <property type="match status" value="2"/>
</dbReference>
<protein>
    <recommendedName>
        <fullName evidence="5">Glycosyltransferase</fullName>
        <ecNumber evidence="5">2.4.1.-</ecNumber>
    </recommendedName>
</protein>
<dbReference type="GO" id="GO:0035251">
    <property type="term" value="F:UDP-glucosyltransferase activity"/>
    <property type="evidence" value="ECO:0007669"/>
    <property type="project" value="UniProtKB-ARBA"/>
</dbReference>
<keyword evidence="2 4" id="KW-0328">Glycosyltransferase</keyword>
<comment type="similarity">
    <text evidence="1 4">Belongs to the UDP-glycosyltransferase family.</text>
</comment>
<sequence length="488" mass="54787">MYLDQRIKSDTDYDLNLFDSKDSSFCTSWLDTRPQGSVVYVAFGSMAKLNSVQMEELASAISNFSFLWVVRESEEATMPSGFLETVDKDKSLVLKWSPQLEVLSNKAIGCFLTHCGWNSTMEALTFGVPMVAMPQWTDQPMNAKYIQDVWKAGVRVKMDEESGIVKREEIDFSIKEVMEGEKSKEMKENAKKWRDLAVKSLSEGGSTDKACPVLAVGPTGLVAAPCIGIYLLHFLQRLHNIDSIDNYEEELLSKVCPILTIGPTVPSMYLDQQIKLDNDNDLNLFDSKEAALCTAWLNTRPERSVVYIAFGSMAQLSSVQMEELASAVRSFSYLWVVRASEESKLPSGFLESVDKDKCLVLRWSPQLEVLSNKAVGCFMTHCGWNSTMEGLTLGVPMVAMPQWTDQPMNAKYIQDVWKVGVRVKAEKETGVAMREEIEFSIKEVMEGEKSKEMKKNAMKWRDLAVKSLSEGGSTDININIFASKIQTK</sequence>
<reference evidence="6" key="1">
    <citation type="submission" date="2021-01" db="EMBL/GenBank/DDBJ databases">
        <authorList>
            <consortium name="Genoscope - CEA"/>
            <person name="William W."/>
        </authorList>
    </citation>
    <scope>NUCLEOTIDE SEQUENCE</scope>
</reference>
<dbReference type="EMBL" id="HG994359">
    <property type="protein sequence ID" value="CAF2094123.1"/>
    <property type="molecule type" value="Genomic_DNA"/>
</dbReference>
<gene>
    <name evidence="6" type="ORF">DARMORV10_A05P04020.1</name>
</gene>
<proteinExistence type="inferred from homology"/>
<dbReference type="Gene3D" id="3.40.50.2000">
    <property type="entry name" value="Glycogen Phosphorylase B"/>
    <property type="match status" value="2"/>
</dbReference>
<dbReference type="SUPFAM" id="SSF53756">
    <property type="entry name" value="UDP-Glycosyltransferase/glycogen phosphorylase"/>
    <property type="match status" value="2"/>
</dbReference>
<evidence type="ECO:0000256" key="2">
    <source>
        <dbReference type="ARBA" id="ARBA00022676"/>
    </source>
</evidence>
<name>A0A816SXR7_BRANA</name>
<keyword evidence="3 4" id="KW-0808">Transferase</keyword>
<evidence type="ECO:0000256" key="5">
    <source>
        <dbReference type="RuleBase" id="RU362057"/>
    </source>
</evidence>